<feature type="domain" description="Glycosyl hydrolase family 32 N-terminal" evidence="6">
    <location>
        <begin position="479"/>
        <end position="647"/>
    </location>
</feature>
<dbReference type="Pfam" id="PF08244">
    <property type="entry name" value="Glyco_hydro_32C"/>
    <property type="match status" value="1"/>
</dbReference>
<dbReference type="GeneID" id="67210738"/>
<evidence type="ECO:0000259" key="8">
    <source>
        <dbReference type="Pfam" id="PF16324"/>
    </source>
</evidence>
<dbReference type="SMART" id="SM00640">
    <property type="entry name" value="Glyco_32"/>
    <property type="match status" value="1"/>
</dbReference>
<feature type="region of interest" description="Disordered" evidence="5">
    <location>
        <begin position="720"/>
        <end position="746"/>
    </location>
</feature>
<dbReference type="InterPro" id="IPR013148">
    <property type="entry name" value="Glyco_hydro_32_N"/>
</dbReference>
<dbReference type="InterPro" id="IPR032526">
    <property type="entry name" value="DUF4960"/>
</dbReference>
<protein>
    <recommendedName>
        <fullName evidence="2">beta-fructofuranosidase</fullName>
        <ecNumber evidence="2">3.2.1.26</ecNumber>
    </recommendedName>
</protein>
<dbReference type="EC" id="3.2.1.26" evidence="2"/>
<dbReference type="Pfam" id="PF16324">
    <property type="entry name" value="DUF4960"/>
    <property type="match status" value="1"/>
</dbReference>
<feature type="compositionally biased region" description="Basic and acidic residues" evidence="5">
    <location>
        <begin position="720"/>
        <end position="731"/>
    </location>
</feature>
<evidence type="ECO:0000256" key="2">
    <source>
        <dbReference type="ARBA" id="ARBA00012758"/>
    </source>
</evidence>
<dbReference type="InterPro" id="IPR023296">
    <property type="entry name" value="Glyco_hydro_beta-prop_sf"/>
</dbReference>
<feature type="region of interest" description="Disordered" evidence="5">
    <location>
        <begin position="544"/>
        <end position="575"/>
    </location>
</feature>
<dbReference type="InterPro" id="IPR001362">
    <property type="entry name" value="Glyco_hydro_32"/>
</dbReference>
<dbReference type="PANTHER" id="PTHR43101">
    <property type="entry name" value="BETA-FRUCTOSIDASE"/>
    <property type="match status" value="1"/>
</dbReference>
<keyword evidence="10" id="KW-1185">Reference proteome</keyword>
<dbReference type="EMBL" id="JBHMAJ010000007">
    <property type="protein sequence ID" value="MFB9824625.1"/>
    <property type="molecule type" value="Genomic_DNA"/>
</dbReference>
<dbReference type="InterPro" id="IPR018053">
    <property type="entry name" value="Glyco_hydro_32_AS"/>
</dbReference>
<dbReference type="RefSeq" id="WP_222923301.1">
    <property type="nucleotide sequence ID" value="NZ_CP082286.1"/>
</dbReference>
<dbReference type="GO" id="GO:0004564">
    <property type="term" value="F:beta-fructofuranosidase activity"/>
    <property type="evidence" value="ECO:0007669"/>
    <property type="project" value="UniProtKB-EC"/>
</dbReference>
<dbReference type="AlphaFoldDB" id="A0ABD5MLK2"/>
<feature type="region of interest" description="Disordered" evidence="5">
    <location>
        <begin position="441"/>
        <end position="479"/>
    </location>
</feature>
<name>A0ABD5MLK2_9EURY</name>
<dbReference type="InterPro" id="IPR051214">
    <property type="entry name" value="GH32_Enzymes"/>
</dbReference>
<evidence type="ECO:0000313" key="10">
    <source>
        <dbReference type="Proteomes" id="UP001589595"/>
    </source>
</evidence>
<dbReference type="Gene3D" id="2.60.120.560">
    <property type="entry name" value="Exo-inulinase, domain 1"/>
    <property type="match status" value="1"/>
</dbReference>
<sequence length="812" mass="86492">MHTAPVHVGVLAADEHSAERRSARSVAERVAASVESVSLSAVAAGEVDLDAFDALWWHRDAPFDDCDAPVADAGPAIRAYLDAGGGLVLSARALPAVVPLGIDSVAPDATGATHSDDVAGYRVREIHRDHPLFEGFGDPDAGGPPRISVVGPGGEAAYARYDDLLPANGDVLACATHGGHDIHPEKAVIEWRVGGDADGGDGDRPGAAGGAVLGLGGTLRFDGPDDGHGYERERLLRNAFATLGRGTLPAFTGRPTTPEGFVALRERLADDHHRPAYHLSPPANWLNDPNGLIEYEGEYHVFYQYNPGGPFHNAIHWGHAVSDDLVHWEDRPVALAPDPDGPDRDGCWSGCTVIDTDGTPTLLYTGGRGRDQLPCLATTDDPGLDSWEKHAGNPVIESAPEGLNVYETADWAAEFRDHNVWRENGVWYHLIGSGVTETADRRAAADGGDGGDGEAVVDGSDDAGSGGPDGPVGIDDAHEGDGAALLYRGETLDEWEYVGVFHAGEGPRGAPVWECPELLTFEDARLLHVSDDDRVAYYLGDADLGSEGERSEPSERTGSVATREQSAPAGSDAAAPEFHVREAGLLDHGDFYAPQSLWDEEHDRYLTWGWLPETRDGSAQWDAGWSGTMSLPRVIDTDGDGRLRQRPAPEVTEAREDHALSAALALDGEERPLDARGAALELDCTLRLGDAEAVGLSVLESPAATERTVIRYDGETVTVDRSESGGDERVNRAPRGMPVDGGDDSERSVSLRVFVDGSTLELFANERRCLTTRVYPTRADADRVSAFAVGGDAEVEIDAWTMAGTWPTSTGR</sequence>
<dbReference type="SUPFAM" id="SSF75005">
    <property type="entry name" value="Arabinanase/levansucrase/invertase"/>
    <property type="match status" value="1"/>
</dbReference>
<gene>
    <name evidence="9" type="ORF">ACFFOL_10675</name>
</gene>
<proteinExistence type="inferred from homology"/>
<dbReference type="PROSITE" id="PS00609">
    <property type="entry name" value="GLYCOSYL_HYDROL_F32"/>
    <property type="match status" value="1"/>
</dbReference>
<accession>A0ABD5MLK2</accession>
<dbReference type="Gene3D" id="2.115.10.20">
    <property type="entry name" value="Glycosyl hydrolase domain, family 43"/>
    <property type="match status" value="1"/>
</dbReference>
<dbReference type="Pfam" id="PF00251">
    <property type="entry name" value="Glyco_hydro_32N"/>
    <property type="match status" value="2"/>
</dbReference>
<comment type="caution">
    <text evidence="9">The sequence shown here is derived from an EMBL/GenBank/DDBJ whole genome shotgun (WGS) entry which is preliminary data.</text>
</comment>
<evidence type="ECO:0000259" key="6">
    <source>
        <dbReference type="Pfam" id="PF00251"/>
    </source>
</evidence>
<reference evidence="9" key="1">
    <citation type="submission" date="2024-09" db="EMBL/GenBank/DDBJ databases">
        <authorList>
            <person name="Sun Q."/>
        </authorList>
    </citation>
    <scope>NUCLEOTIDE SEQUENCE [LARGE SCALE GENOMIC DNA]</scope>
    <source>
        <strain evidence="9">JCM 31273</strain>
    </source>
</reference>
<organism evidence="9 10">
    <name type="scientific">Halobaculum roseum</name>
    <dbReference type="NCBI Taxonomy" id="2175149"/>
    <lineage>
        <taxon>Archaea</taxon>
        <taxon>Methanobacteriati</taxon>
        <taxon>Methanobacteriota</taxon>
        <taxon>Stenosarchaea group</taxon>
        <taxon>Halobacteria</taxon>
        <taxon>Halobacteriales</taxon>
        <taxon>Haloferacaceae</taxon>
        <taxon>Halobaculum</taxon>
    </lineage>
</organism>
<feature type="domain" description="Glycosyl hydrolase family 32 N-terminal" evidence="6">
    <location>
        <begin position="278"/>
        <end position="435"/>
    </location>
</feature>
<evidence type="ECO:0000256" key="1">
    <source>
        <dbReference type="ARBA" id="ARBA00009902"/>
    </source>
</evidence>
<dbReference type="InterPro" id="IPR013320">
    <property type="entry name" value="ConA-like_dom_sf"/>
</dbReference>
<comment type="similarity">
    <text evidence="1">Belongs to the glycosyl hydrolase 32 family.</text>
</comment>
<dbReference type="CDD" id="cd08996">
    <property type="entry name" value="GH32_FFase"/>
    <property type="match status" value="1"/>
</dbReference>
<dbReference type="SUPFAM" id="SSF49899">
    <property type="entry name" value="Concanavalin A-like lectins/glucanases"/>
    <property type="match status" value="1"/>
</dbReference>
<keyword evidence="4" id="KW-0326">Glycosidase</keyword>
<evidence type="ECO:0000256" key="4">
    <source>
        <dbReference type="ARBA" id="ARBA00023295"/>
    </source>
</evidence>
<evidence type="ECO:0000256" key="5">
    <source>
        <dbReference type="SAM" id="MobiDB-lite"/>
    </source>
</evidence>
<feature type="domain" description="DUF4960" evidence="8">
    <location>
        <begin position="19"/>
        <end position="136"/>
    </location>
</feature>
<feature type="domain" description="Glycosyl hydrolase family 32 C-terminal" evidence="7">
    <location>
        <begin position="669"/>
        <end position="800"/>
    </location>
</feature>
<dbReference type="InterPro" id="IPR013189">
    <property type="entry name" value="Glyco_hydro_32_C"/>
</dbReference>
<dbReference type="Proteomes" id="UP001589595">
    <property type="component" value="Unassembled WGS sequence"/>
</dbReference>
<evidence type="ECO:0000313" key="9">
    <source>
        <dbReference type="EMBL" id="MFB9824625.1"/>
    </source>
</evidence>
<evidence type="ECO:0000256" key="3">
    <source>
        <dbReference type="ARBA" id="ARBA00022801"/>
    </source>
</evidence>
<keyword evidence="3" id="KW-0378">Hydrolase</keyword>
<dbReference type="PANTHER" id="PTHR43101:SF1">
    <property type="entry name" value="BETA-FRUCTOSIDASE"/>
    <property type="match status" value="1"/>
</dbReference>
<evidence type="ECO:0000259" key="7">
    <source>
        <dbReference type="Pfam" id="PF08244"/>
    </source>
</evidence>